<comment type="caution">
    <text evidence="1">The sequence shown here is derived from an EMBL/GenBank/DDBJ whole genome shotgun (WGS) entry which is preliminary data.</text>
</comment>
<sequence>MGYDTLVYSGQDNRIDDDSNLAANIVNRGIVSSLQNGIRSNSSISNSPADIIELASLTDAACANTDQ</sequence>
<reference evidence="1 2" key="1">
    <citation type="journal article" date="2018" name="G3 (Bethesda)">
        <title>Phylogenetic and Phylogenomic Definition of Rhizopus Species.</title>
        <authorList>
            <person name="Gryganskyi A.P."/>
            <person name="Golan J."/>
            <person name="Dolatabadi S."/>
            <person name="Mondo S."/>
            <person name="Robb S."/>
            <person name="Idnurm A."/>
            <person name="Muszewska A."/>
            <person name="Steczkiewicz K."/>
            <person name="Masonjones S."/>
            <person name="Liao H.L."/>
            <person name="Gajdeczka M.T."/>
            <person name="Anike F."/>
            <person name="Vuek A."/>
            <person name="Anishchenko I.M."/>
            <person name="Voigt K."/>
            <person name="de Hoog G.S."/>
            <person name="Smith M.E."/>
            <person name="Heitman J."/>
            <person name="Vilgalys R."/>
            <person name="Stajich J.E."/>
        </authorList>
    </citation>
    <scope>NUCLEOTIDE SEQUENCE [LARGE SCALE GENOMIC DNA]</scope>
    <source>
        <strain evidence="1 2">CBS 357.93</strain>
    </source>
</reference>
<gene>
    <name evidence="1" type="ORF">CU097_015157</name>
</gene>
<dbReference type="EMBL" id="PJQL01000085">
    <property type="protein sequence ID" value="RCI00023.1"/>
    <property type="molecule type" value="Genomic_DNA"/>
</dbReference>
<dbReference type="AlphaFoldDB" id="A0A367KCQ0"/>
<evidence type="ECO:0000313" key="1">
    <source>
        <dbReference type="EMBL" id="RCI00023.1"/>
    </source>
</evidence>
<name>A0A367KCQ0_RHIAZ</name>
<protein>
    <submittedName>
        <fullName evidence="1">Uncharacterized protein</fullName>
    </submittedName>
</protein>
<accession>A0A367KCQ0</accession>
<keyword evidence="2" id="KW-1185">Reference proteome</keyword>
<proteinExistence type="predicted"/>
<dbReference type="Proteomes" id="UP000252139">
    <property type="component" value="Unassembled WGS sequence"/>
</dbReference>
<organism evidence="1 2">
    <name type="scientific">Rhizopus azygosporus</name>
    <name type="common">Rhizopus microsporus var. azygosporus</name>
    <dbReference type="NCBI Taxonomy" id="86630"/>
    <lineage>
        <taxon>Eukaryota</taxon>
        <taxon>Fungi</taxon>
        <taxon>Fungi incertae sedis</taxon>
        <taxon>Mucoromycota</taxon>
        <taxon>Mucoromycotina</taxon>
        <taxon>Mucoromycetes</taxon>
        <taxon>Mucorales</taxon>
        <taxon>Mucorineae</taxon>
        <taxon>Rhizopodaceae</taxon>
        <taxon>Rhizopus</taxon>
    </lineage>
</organism>
<evidence type="ECO:0000313" key="2">
    <source>
        <dbReference type="Proteomes" id="UP000252139"/>
    </source>
</evidence>